<accession>A0A178MEW5</accession>
<dbReference type="AlphaFoldDB" id="A0A178MEW5"/>
<name>A0A178MEW5_9CHLR</name>
<organism evidence="2 3">
    <name type="scientific">Chloroflexus islandicus</name>
    <dbReference type="NCBI Taxonomy" id="1707952"/>
    <lineage>
        <taxon>Bacteria</taxon>
        <taxon>Bacillati</taxon>
        <taxon>Chloroflexota</taxon>
        <taxon>Chloroflexia</taxon>
        <taxon>Chloroflexales</taxon>
        <taxon>Chloroflexineae</taxon>
        <taxon>Chloroflexaceae</taxon>
        <taxon>Chloroflexus</taxon>
    </lineage>
</organism>
<dbReference type="OrthoDB" id="9810372at2"/>
<keyword evidence="2" id="KW-0808">Transferase</keyword>
<comment type="similarity">
    <text evidence="1">Belongs to the ROK (NagC/XylR) family.</text>
</comment>
<comment type="caution">
    <text evidence="2">The sequence shown here is derived from an EMBL/GenBank/DDBJ whole genome shotgun (WGS) entry which is preliminary data.</text>
</comment>
<dbReference type="Proteomes" id="UP000078287">
    <property type="component" value="Unassembled WGS sequence"/>
</dbReference>
<dbReference type="Pfam" id="PF00480">
    <property type="entry name" value="ROK"/>
    <property type="match status" value="1"/>
</dbReference>
<dbReference type="CDD" id="cd23763">
    <property type="entry name" value="ASKHA_ATPase_ROK"/>
    <property type="match status" value="1"/>
</dbReference>
<sequence>MKDLPTLISERLTQNLWGVLGNQGYILGIDLGSYGLRAALVDLQHHTYHNAAIEAVDHEDPETTVTKVIALVQDLMAQEGVTVDRLVRVGIGFSGPVDLRHGTVRLAPRRPGWENYPLQERFEQAFDAVTLIDNDANLIALGEATFGVGKGCQHLFYFHLSTGVGGGAVLNGRLYHGAHSMAGEIGHAVVGHGWDGDGRPETLEELVSISGLLRRANAAGMAAERLEDIFSDHPVARRVVQHTIDLMATRIAQVIALLDPEMVVLGGIVVRIGGESFVESIAARVNDFIAPQFARPVPVVASVLGPDSVAIGAVAMALDSLSD</sequence>
<dbReference type="STRING" id="1707952.A6A03_10840"/>
<dbReference type="InterPro" id="IPR043129">
    <property type="entry name" value="ATPase_NBD"/>
</dbReference>
<gene>
    <name evidence="2" type="ORF">A6A03_10840</name>
</gene>
<dbReference type="EMBL" id="LWQS01000039">
    <property type="protein sequence ID" value="OAN47113.1"/>
    <property type="molecule type" value="Genomic_DNA"/>
</dbReference>
<dbReference type="SUPFAM" id="SSF53067">
    <property type="entry name" value="Actin-like ATPase domain"/>
    <property type="match status" value="1"/>
</dbReference>
<keyword evidence="3" id="KW-1185">Reference proteome</keyword>
<dbReference type="RefSeq" id="WP_066784826.1">
    <property type="nucleotide sequence ID" value="NZ_LWQS01000039.1"/>
</dbReference>
<dbReference type="PANTHER" id="PTHR18964:SF149">
    <property type="entry name" value="BIFUNCTIONAL UDP-N-ACETYLGLUCOSAMINE 2-EPIMERASE_N-ACETYLMANNOSAMINE KINASE"/>
    <property type="match status" value="1"/>
</dbReference>
<dbReference type="Gene3D" id="3.30.420.40">
    <property type="match status" value="2"/>
</dbReference>
<evidence type="ECO:0000313" key="3">
    <source>
        <dbReference type="Proteomes" id="UP000078287"/>
    </source>
</evidence>
<proteinExistence type="inferred from homology"/>
<dbReference type="PANTHER" id="PTHR18964">
    <property type="entry name" value="ROK (REPRESSOR, ORF, KINASE) FAMILY"/>
    <property type="match status" value="1"/>
</dbReference>
<evidence type="ECO:0000256" key="1">
    <source>
        <dbReference type="ARBA" id="ARBA00006479"/>
    </source>
</evidence>
<keyword evidence="2" id="KW-0418">Kinase</keyword>
<dbReference type="InterPro" id="IPR000600">
    <property type="entry name" value="ROK"/>
</dbReference>
<dbReference type="PROSITE" id="PS01125">
    <property type="entry name" value="ROK"/>
    <property type="match status" value="1"/>
</dbReference>
<dbReference type="GO" id="GO:0016301">
    <property type="term" value="F:kinase activity"/>
    <property type="evidence" value="ECO:0007669"/>
    <property type="project" value="UniProtKB-KW"/>
</dbReference>
<dbReference type="InterPro" id="IPR049874">
    <property type="entry name" value="ROK_cs"/>
</dbReference>
<protein>
    <submittedName>
        <fullName evidence="2">Sugar kinase</fullName>
    </submittedName>
</protein>
<reference evidence="2 3" key="1">
    <citation type="submission" date="2016-04" db="EMBL/GenBank/DDBJ databases">
        <title>Chloroflexus islandicus sp. nov., a thermophilic filamentous anoxygenic phototrophic bacterium from geyser Strokkur (Iceland).</title>
        <authorList>
            <person name="Gaisin V.A."/>
            <person name="Kalashnikov A.M."/>
            <person name="Sukhacheva M.V."/>
            <person name="Grouzdev D.S."/>
            <person name="Ivanov T.M."/>
            <person name="Kuznetsov B."/>
            <person name="Gorlenko V.M."/>
        </authorList>
    </citation>
    <scope>NUCLEOTIDE SEQUENCE [LARGE SCALE GENOMIC DNA]</scope>
    <source>
        <strain evidence="3">isl-2</strain>
    </source>
</reference>
<evidence type="ECO:0000313" key="2">
    <source>
        <dbReference type="EMBL" id="OAN47113.1"/>
    </source>
</evidence>